<dbReference type="GO" id="GO:0000307">
    <property type="term" value="C:cyclin-dependent protein kinase holoenzyme complex"/>
    <property type="evidence" value="ECO:0007669"/>
    <property type="project" value="UniProtKB-ARBA"/>
</dbReference>
<dbReference type="FunFam" id="1.10.472.10:FF:000080">
    <property type="entry name" value="G1/S-specific cyclin"/>
    <property type="match status" value="1"/>
</dbReference>
<evidence type="ECO:0000256" key="2">
    <source>
        <dbReference type="ARBA" id="ARBA00022618"/>
    </source>
</evidence>
<reference evidence="11" key="1">
    <citation type="journal article" date="2016" name="Genome Announc.">
        <title>Genome sequences of three species of Hanseniaspora isolated from spontaneous wine fermentations.</title>
        <authorList>
            <person name="Sternes P.R."/>
            <person name="Lee D."/>
            <person name="Kutyna D.R."/>
            <person name="Borneman A.R."/>
        </authorList>
    </citation>
    <scope>NUCLEOTIDE SEQUENCE [LARGE SCALE GENOMIC DNA]</scope>
    <source>
        <strain evidence="11">AWRI3579</strain>
    </source>
</reference>
<comment type="similarity">
    <text evidence="1 6 7">Belongs to the cyclin family.</text>
</comment>
<dbReference type="SMART" id="SM00385">
    <property type="entry name" value="CYCLIN"/>
    <property type="match status" value="1"/>
</dbReference>
<dbReference type="InterPro" id="IPR013763">
    <property type="entry name" value="Cyclin-like_dom"/>
</dbReference>
<evidence type="ECO:0000313" key="11">
    <source>
        <dbReference type="Proteomes" id="UP000095728"/>
    </source>
</evidence>
<dbReference type="STRING" id="56408.A0A1E5RGA1"/>
<keyword evidence="3 6" id="KW-0195">Cyclin</keyword>
<feature type="region of interest" description="Disordered" evidence="8">
    <location>
        <begin position="417"/>
        <end position="453"/>
    </location>
</feature>
<feature type="compositionally biased region" description="Polar residues" evidence="8">
    <location>
        <begin position="490"/>
        <end position="529"/>
    </location>
</feature>
<dbReference type="GO" id="GO:0007089">
    <property type="term" value="P:traversing start control point of mitotic cell cycle"/>
    <property type="evidence" value="ECO:0007669"/>
    <property type="project" value="UniProtKB-ARBA"/>
</dbReference>
<dbReference type="GO" id="GO:0016538">
    <property type="term" value="F:cyclin-dependent protein serine/threonine kinase regulator activity"/>
    <property type="evidence" value="ECO:0007669"/>
    <property type="project" value="UniProtKB-ARBA"/>
</dbReference>
<evidence type="ECO:0000313" key="10">
    <source>
        <dbReference type="EMBL" id="OEJ85603.1"/>
    </source>
</evidence>
<feature type="region of interest" description="Disordered" evidence="8">
    <location>
        <begin position="469"/>
        <end position="529"/>
    </location>
</feature>
<dbReference type="AlphaFoldDB" id="A0A1E5RGA1"/>
<comment type="function">
    <text evidence="5">Essential for the control of the cell cycle at the G1/S (start) transition. Interacts with the CDC28 protein kinase to form MPF.</text>
</comment>
<evidence type="ECO:0000256" key="8">
    <source>
        <dbReference type="SAM" id="MobiDB-lite"/>
    </source>
</evidence>
<comment type="function">
    <text evidence="6">G1/S-specific cyclin essential for the control of the cell cycle at the G1/S (start) transition.</text>
</comment>
<comment type="caution">
    <text evidence="10">The sequence shown here is derived from an EMBL/GenBank/DDBJ whole genome shotgun (WGS) entry which is preliminary data.</text>
</comment>
<dbReference type="CDD" id="cd20559">
    <property type="entry name" value="CYCLIN_ScCLN_like"/>
    <property type="match status" value="1"/>
</dbReference>
<dbReference type="OrthoDB" id="3969999at2759"/>
<gene>
    <name evidence="10" type="ORF">AWRI3579_g1746</name>
</gene>
<accession>A0A1E5RGA1</accession>
<dbReference type="FunCoup" id="A0A1E5RGA1">
    <property type="interactions" value="356"/>
</dbReference>
<organism evidence="10 11">
    <name type="scientific">Hanseniaspora osmophila</name>
    <dbReference type="NCBI Taxonomy" id="56408"/>
    <lineage>
        <taxon>Eukaryota</taxon>
        <taxon>Fungi</taxon>
        <taxon>Dikarya</taxon>
        <taxon>Ascomycota</taxon>
        <taxon>Saccharomycotina</taxon>
        <taxon>Saccharomycetes</taxon>
        <taxon>Saccharomycodales</taxon>
        <taxon>Saccharomycodaceae</taxon>
        <taxon>Hanseniaspora</taxon>
    </lineage>
</organism>
<dbReference type="EMBL" id="LPNM01000007">
    <property type="protein sequence ID" value="OEJ85603.1"/>
    <property type="molecule type" value="Genomic_DNA"/>
</dbReference>
<sequence length="542" mass="61050">MESVGLVITAKQHHYPIELSNLELLAHYETIQDYHQELSNNIVMKNFKFKPDLKLILQQPEMCPLDSFRFQIVNFLFQLSHKTRVSQGIFQASCRLYDRYCSKRIVLQDQAKLVISTCLWMTAKTYGGCNHIINNISVPTGGRFYGPNPRARIPRLNELIHYCGGYDKYDESMFVQMEKHILDTLQWDIMEPLLCDYILNVDENCLIQYELYQRQLASSKTLQMENNKHNSNNSTDTESENEEDEDLQDKIQLIHAKNFLIDLSCWQLELLQFEYFEIAHGIFKLINKVLPPSPQITAHPHTSILLTPQASVQQTNKVVNIFLDAIVNKKLPSPLMQQYSKNYKVMEFVALCSTKLGPSLFASNNDAVINNNNNNNNENMGSSSTANVYGTQTPQHSMHSNNSTAEMNHIISTAYATPPSSRTASTSVANTSSSSILSQGTTSTNSSQGNTPYMIQGKAFISGMNQTHNLHQQQPSPITPGIGGPMMHPLQNNTKFCFNNDSANSGTKMNRNENVSCKNSNSTQAKNNTTSTMGIGLIHQRG</sequence>
<dbReference type="PANTHER" id="PTHR21615:SF2">
    <property type="entry name" value="CYCLIN N-TERMINAL DOMAIN-CONTAINING PROTEIN 1"/>
    <property type="match status" value="1"/>
</dbReference>
<dbReference type="GO" id="GO:0051301">
    <property type="term" value="P:cell division"/>
    <property type="evidence" value="ECO:0007669"/>
    <property type="project" value="UniProtKB-KW"/>
</dbReference>
<evidence type="ECO:0000256" key="6">
    <source>
        <dbReference type="PIRNR" id="PIRNR001770"/>
    </source>
</evidence>
<feature type="region of interest" description="Disordered" evidence="8">
    <location>
        <begin position="222"/>
        <end position="245"/>
    </location>
</feature>
<dbReference type="Pfam" id="PF00134">
    <property type="entry name" value="Cyclin_N"/>
    <property type="match status" value="1"/>
</dbReference>
<name>A0A1E5RGA1_9ASCO</name>
<protein>
    <recommendedName>
        <fullName evidence="6">G1/S-specific cyclin</fullName>
    </recommendedName>
</protein>
<keyword evidence="4 6" id="KW-0131">Cell cycle</keyword>
<dbReference type="PANTHER" id="PTHR21615">
    <property type="entry name" value="CYCLIN N-TERMINAL DOMAIN-CONTAINING PROTEIN 1"/>
    <property type="match status" value="1"/>
</dbReference>
<dbReference type="InterPro" id="IPR006671">
    <property type="entry name" value="Cyclin_N"/>
</dbReference>
<dbReference type="InterPro" id="IPR036915">
    <property type="entry name" value="Cyclin-like_sf"/>
</dbReference>
<dbReference type="InParanoid" id="A0A1E5RGA1"/>
<dbReference type="SUPFAM" id="SSF47954">
    <property type="entry name" value="Cyclin-like"/>
    <property type="match status" value="1"/>
</dbReference>
<keyword evidence="2 6" id="KW-0132">Cell division</keyword>
<dbReference type="InterPro" id="IPR014399">
    <property type="entry name" value="Cyclin_CLN"/>
</dbReference>
<dbReference type="Proteomes" id="UP000095728">
    <property type="component" value="Unassembled WGS sequence"/>
</dbReference>
<evidence type="ECO:0000256" key="5">
    <source>
        <dbReference type="ARBA" id="ARBA00053308"/>
    </source>
</evidence>
<dbReference type="Gene3D" id="1.10.472.10">
    <property type="entry name" value="Cyclin-like"/>
    <property type="match status" value="1"/>
</dbReference>
<evidence type="ECO:0000256" key="3">
    <source>
        <dbReference type="ARBA" id="ARBA00023127"/>
    </source>
</evidence>
<dbReference type="PIRSF" id="PIRSF001770">
    <property type="entry name" value="Cyclin_CLN"/>
    <property type="match status" value="1"/>
</dbReference>
<feature type="compositionally biased region" description="Low complexity" evidence="8">
    <location>
        <begin position="417"/>
        <end position="451"/>
    </location>
</feature>
<keyword evidence="11" id="KW-1185">Reference proteome</keyword>
<feature type="compositionally biased region" description="Polar residues" evidence="8">
    <location>
        <begin position="380"/>
        <end position="401"/>
    </location>
</feature>
<proteinExistence type="inferred from homology"/>
<evidence type="ECO:0000256" key="4">
    <source>
        <dbReference type="ARBA" id="ARBA00023306"/>
    </source>
</evidence>
<evidence type="ECO:0000256" key="7">
    <source>
        <dbReference type="RuleBase" id="RU000383"/>
    </source>
</evidence>
<feature type="region of interest" description="Disordered" evidence="8">
    <location>
        <begin position="372"/>
        <end position="401"/>
    </location>
</feature>
<evidence type="ECO:0000259" key="9">
    <source>
        <dbReference type="SMART" id="SM00385"/>
    </source>
</evidence>
<feature type="domain" description="Cyclin-like" evidence="9">
    <location>
        <begin position="74"/>
        <end position="183"/>
    </location>
</feature>
<evidence type="ECO:0000256" key="1">
    <source>
        <dbReference type="ARBA" id="ARBA00008742"/>
    </source>
</evidence>